<comment type="caution">
    <text evidence="2">The sequence shown here is derived from an EMBL/GenBank/DDBJ whole genome shotgun (WGS) entry which is preliminary data.</text>
</comment>
<sequence>MTQITPDDSKAPAYTSADPMNTEKHSITSPKMDCPTHGPSQVPLVDNELQKPHAKEIIRLLTAALNDLTNEKKCTRCTVESISTQLTGHARDLRAAKRSGAWSKEDKKALKAEVKGLFKPIKKDLKRLWKGN</sequence>
<reference evidence="2" key="1">
    <citation type="submission" date="2022-11" db="EMBL/GenBank/DDBJ databases">
        <authorList>
            <person name="Petersen C."/>
        </authorList>
    </citation>
    <scope>NUCLEOTIDE SEQUENCE</scope>
    <source>
        <strain evidence="2">IBT 22155</strain>
    </source>
</reference>
<reference evidence="2" key="2">
    <citation type="journal article" date="2023" name="IMA Fungus">
        <title>Comparative genomic study of the Penicillium genus elucidates a diverse pangenome and 15 lateral gene transfer events.</title>
        <authorList>
            <person name="Petersen C."/>
            <person name="Sorensen T."/>
            <person name="Nielsen M.R."/>
            <person name="Sondergaard T.E."/>
            <person name="Sorensen J.L."/>
            <person name="Fitzpatrick D.A."/>
            <person name="Frisvad J.C."/>
            <person name="Nielsen K.L."/>
        </authorList>
    </citation>
    <scope>NUCLEOTIDE SEQUENCE</scope>
    <source>
        <strain evidence="2">IBT 22155</strain>
    </source>
</reference>
<dbReference type="OrthoDB" id="5137215at2759"/>
<dbReference type="Proteomes" id="UP001149079">
    <property type="component" value="Unassembled WGS sequence"/>
</dbReference>
<name>A0A9W9HC64_9EURO</name>
<organism evidence="2 3">
    <name type="scientific">Penicillium bovifimosum</name>
    <dbReference type="NCBI Taxonomy" id="126998"/>
    <lineage>
        <taxon>Eukaryota</taxon>
        <taxon>Fungi</taxon>
        <taxon>Dikarya</taxon>
        <taxon>Ascomycota</taxon>
        <taxon>Pezizomycotina</taxon>
        <taxon>Eurotiomycetes</taxon>
        <taxon>Eurotiomycetidae</taxon>
        <taxon>Eurotiales</taxon>
        <taxon>Aspergillaceae</taxon>
        <taxon>Penicillium</taxon>
    </lineage>
</organism>
<keyword evidence="3" id="KW-1185">Reference proteome</keyword>
<accession>A0A9W9HC64</accession>
<feature type="region of interest" description="Disordered" evidence="1">
    <location>
        <begin position="1"/>
        <end position="42"/>
    </location>
</feature>
<dbReference type="EMBL" id="JAPQKL010000002">
    <property type="protein sequence ID" value="KAJ5142958.1"/>
    <property type="molecule type" value="Genomic_DNA"/>
</dbReference>
<evidence type="ECO:0000256" key="1">
    <source>
        <dbReference type="SAM" id="MobiDB-lite"/>
    </source>
</evidence>
<dbReference type="AlphaFoldDB" id="A0A9W9HC64"/>
<evidence type="ECO:0000313" key="2">
    <source>
        <dbReference type="EMBL" id="KAJ5142958.1"/>
    </source>
</evidence>
<evidence type="ECO:0000313" key="3">
    <source>
        <dbReference type="Proteomes" id="UP001149079"/>
    </source>
</evidence>
<protein>
    <submittedName>
        <fullName evidence="2">Uncharacterized protein</fullName>
    </submittedName>
</protein>
<gene>
    <name evidence="2" type="ORF">N7515_001745</name>
</gene>
<proteinExistence type="predicted"/>
<dbReference type="RefSeq" id="XP_056524602.1">
    <property type="nucleotide sequence ID" value="XM_056662489.1"/>
</dbReference>
<dbReference type="GeneID" id="81401659"/>